<dbReference type="InterPro" id="IPR035810">
    <property type="entry name" value="PEBP_euk"/>
</dbReference>
<dbReference type="InParanoid" id="W3WXD9"/>
<gene>
    <name evidence="1" type="ORF">PFICI_11425</name>
</gene>
<evidence type="ECO:0000313" key="1">
    <source>
        <dbReference type="EMBL" id="ETS77551.1"/>
    </source>
</evidence>
<dbReference type="KEGG" id="pfy:PFICI_11425"/>
<dbReference type="AlphaFoldDB" id="W3WXD9"/>
<dbReference type="GO" id="GO:0030414">
    <property type="term" value="F:peptidase inhibitor activity"/>
    <property type="evidence" value="ECO:0007669"/>
    <property type="project" value="TreeGrafter"/>
</dbReference>
<evidence type="ECO:0008006" key="3">
    <source>
        <dbReference type="Google" id="ProtNLM"/>
    </source>
</evidence>
<organism evidence="1 2">
    <name type="scientific">Pestalotiopsis fici (strain W106-1 / CGMCC3.15140)</name>
    <dbReference type="NCBI Taxonomy" id="1229662"/>
    <lineage>
        <taxon>Eukaryota</taxon>
        <taxon>Fungi</taxon>
        <taxon>Dikarya</taxon>
        <taxon>Ascomycota</taxon>
        <taxon>Pezizomycotina</taxon>
        <taxon>Sordariomycetes</taxon>
        <taxon>Xylariomycetidae</taxon>
        <taxon>Amphisphaeriales</taxon>
        <taxon>Sporocadaceae</taxon>
        <taxon>Pestalotiopsis</taxon>
    </lineage>
</organism>
<dbReference type="OMA" id="LHWIQSD"/>
<dbReference type="OrthoDB" id="2506647at2759"/>
<name>W3WXD9_PESFW</name>
<dbReference type="HOGENOM" id="CLU_043994_7_0_1"/>
<keyword evidence="2" id="KW-1185">Reference proteome</keyword>
<dbReference type="InterPro" id="IPR036610">
    <property type="entry name" value="PEBP-like_sf"/>
</dbReference>
<dbReference type="EMBL" id="KI912116">
    <property type="protein sequence ID" value="ETS77551.1"/>
    <property type="molecule type" value="Genomic_DNA"/>
</dbReference>
<dbReference type="Gene3D" id="3.90.280.10">
    <property type="entry name" value="PEBP-like"/>
    <property type="match status" value="1"/>
</dbReference>
<dbReference type="Pfam" id="PF01161">
    <property type="entry name" value="PBP"/>
    <property type="match status" value="1"/>
</dbReference>
<accession>W3WXD9</accession>
<dbReference type="GO" id="GO:0046578">
    <property type="term" value="P:regulation of Ras protein signal transduction"/>
    <property type="evidence" value="ECO:0007669"/>
    <property type="project" value="TreeGrafter"/>
</dbReference>
<dbReference type="GeneID" id="19276438"/>
<dbReference type="GO" id="GO:0005543">
    <property type="term" value="F:phospholipid binding"/>
    <property type="evidence" value="ECO:0007669"/>
    <property type="project" value="TreeGrafter"/>
</dbReference>
<dbReference type="eggNOG" id="KOG3346">
    <property type="taxonomic scope" value="Eukaryota"/>
</dbReference>
<dbReference type="CDD" id="cd00866">
    <property type="entry name" value="PEBP_euk"/>
    <property type="match status" value="1"/>
</dbReference>
<proteinExistence type="predicted"/>
<sequence length="180" mass="19083">MPNISKVEKALEAVNANPEAKELVLTFGDKQVKRGEYIGRAGAQKTPSFAWSQAAPGTTYIMLALDLDAPFPSLPVLGPILHGIQPGLTVSAAAGVGGGLTTSTPPVAGYIGPAPPPLSGPHRYVFLLYEQPSGFDAKKFMPQAEGQEFPMMQRIRFDPDKFAKEAGLGEVLAGGWFESN</sequence>
<dbReference type="InterPro" id="IPR008914">
    <property type="entry name" value="PEBP"/>
</dbReference>
<dbReference type="RefSeq" id="XP_007838197.1">
    <property type="nucleotide sequence ID" value="XM_007840006.1"/>
</dbReference>
<dbReference type="GO" id="GO:0030162">
    <property type="term" value="P:regulation of proteolysis"/>
    <property type="evidence" value="ECO:0007669"/>
    <property type="project" value="TreeGrafter"/>
</dbReference>
<evidence type="ECO:0000313" key="2">
    <source>
        <dbReference type="Proteomes" id="UP000030651"/>
    </source>
</evidence>
<dbReference type="STRING" id="1229662.W3WXD9"/>
<dbReference type="PANTHER" id="PTHR11362:SF78">
    <property type="entry name" value="PROTEASE INHIBITOR"/>
    <property type="match status" value="1"/>
</dbReference>
<dbReference type="PANTHER" id="PTHR11362">
    <property type="entry name" value="PHOSPHATIDYLETHANOLAMINE-BINDING PROTEIN"/>
    <property type="match status" value="1"/>
</dbReference>
<protein>
    <recommendedName>
        <fullName evidence="3">Phosphatidylethanolamine-binding protein</fullName>
    </recommendedName>
</protein>
<dbReference type="SUPFAM" id="SSF49777">
    <property type="entry name" value="PEBP-like"/>
    <property type="match status" value="1"/>
</dbReference>
<reference evidence="2" key="1">
    <citation type="journal article" date="2015" name="BMC Genomics">
        <title>Genomic and transcriptomic analysis of the endophytic fungus Pestalotiopsis fici reveals its lifestyle and high potential for synthesis of natural products.</title>
        <authorList>
            <person name="Wang X."/>
            <person name="Zhang X."/>
            <person name="Liu L."/>
            <person name="Xiang M."/>
            <person name="Wang W."/>
            <person name="Sun X."/>
            <person name="Che Y."/>
            <person name="Guo L."/>
            <person name="Liu G."/>
            <person name="Guo L."/>
            <person name="Wang C."/>
            <person name="Yin W.B."/>
            <person name="Stadler M."/>
            <person name="Zhang X."/>
            <person name="Liu X."/>
        </authorList>
    </citation>
    <scope>NUCLEOTIDE SEQUENCE [LARGE SCALE GENOMIC DNA]</scope>
    <source>
        <strain evidence="2">W106-1 / CGMCC3.15140</strain>
    </source>
</reference>
<dbReference type="Proteomes" id="UP000030651">
    <property type="component" value="Unassembled WGS sequence"/>
</dbReference>